<sequence length="229" mass="26050">MLLGAGEYGEGRQEKSTIGGRGTIGLERKNRADERNWVGKPRIGLEADTQEPENKILFVCSNIHGFTFSNHTSCSHTALLFQLLWEGLEIDANETIRLQDEELASLRPAKRFLQIFQHQVPKTSEGIKEQLKHLSQADAPLSLVEFDQLLFTSVYCAYQIRSIQGLDKNLWISFFSQLVDEILHDLCKGFCPANSTLLASWPWKEKPFYLTSLKKSYHSNLAMMKKGTE</sequence>
<dbReference type="AlphaFoldDB" id="A0A8C3S2H0"/>
<accession>A0A8C3S2H0</accession>
<evidence type="ECO:0008006" key="4">
    <source>
        <dbReference type="Google" id="ProtNLM"/>
    </source>
</evidence>
<dbReference type="Pfam" id="PF15173">
    <property type="entry name" value="FAM180"/>
    <property type="match status" value="1"/>
</dbReference>
<feature type="region of interest" description="Disordered" evidence="1">
    <location>
        <begin position="1"/>
        <end position="24"/>
    </location>
</feature>
<name>A0A8C3S2H0_CHESE</name>
<organism evidence="2 3">
    <name type="scientific">Chelydra serpentina</name>
    <name type="common">Snapping turtle</name>
    <name type="synonym">Testudo serpentina</name>
    <dbReference type="NCBI Taxonomy" id="8475"/>
    <lineage>
        <taxon>Eukaryota</taxon>
        <taxon>Metazoa</taxon>
        <taxon>Chordata</taxon>
        <taxon>Craniata</taxon>
        <taxon>Vertebrata</taxon>
        <taxon>Euteleostomi</taxon>
        <taxon>Archelosauria</taxon>
        <taxon>Testudinata</taxon>
        <taxon>Testudines</taxon>
        <taxon>Cryptodira</taxon>
        <taxon>Durocryptodira</taxon>
        <taxon>Americhelydia</taxon>
        <taxon>Chelydroidea</taxon>
        <taxon>Chelydridae</taxon>
        <taxon>Chelydra</taxon>
    </lineage>
</organism>
<dbReference type="PANTHER" id="PTHR34034:SF1">
    <property type="entry name" value="PROTEIN FAM180B"/>
    <property type="match status" value="1"/>
</dbReference>
<dbReference type="PANTHER" id="PTHR34034">
    <property type="entry name" value="PROTEIN FAM180A-RELATED"/>
    <property type="match status" value="1"/>
</dbReference>
<reference evidence="2" key="2">
    <citation type="submission" date="2025-09" db="UniProtKB">
        <authorList>
            <consortium name="Ensembl"/>
        </authorList>
    </citation>
    <scope>IDENTIFICATION</scope>
</reference>
<evidence type="ECO:0000313" key="3">
    <source>
        <dbReference type="Proteomes" id="UP000694403"/>
    </source>
</evidence>
<reference evidence="2" key="1">
    <citation type="submission" date="2025-08" db="UniProtKB">
        <authorList>
            <consortium name="Ensembl"/>
        </authorList>
    </citation>
    <scope>IDENTIFICATION</scope>
</reference>
<evidence type="ECO:0000313" key="2">
    <source>
        <dbReference type="Ensembl" id="ENSCSRP00000007840.1"/>
    </source>
</evidence>
<evidence type="ECO:0000256" key="1">
    <source>
        <dbReference type="SAM" id="MobiDB-lite"/>
    </source>
</evidence>
<proteinExistence type="predicted"/>
<dbReference type="InterPro" id="IPR029170">
    <property type="entry name" value="FAM180"/>
</dbReference>
<keyword evidence="3" id="KW-1185">Reference proteome</keyword>
<protein>
    <recommendedName>
        <fullName evidence="4">Family with sequence similarity 180 member B</fullName>
    </recommendedName>
</protein>
<dbReference type="Proteomes" id="UP000694403">
    <property type="component" value="Unplaced"/>
</dbReference>
<dbReference type="Ensembl" id="ENSCSRT00000008096.1">
    <property type="protein sequence ID" value="ENSCSRP00000007840.1"/>
    <property type="gene ID" value="ENSCSRG00000005769.1"/>
</dbReference>